<evidence type="ECO:0000313" key="4">
    <source>
        <dbReference type="EMBL" id="RAJ89777.1"/>
    </source>
</evidence>
<gene>
    <name evidence="4" type="ORF">LX87_05676</name>
</gene>
<sequence>MSENKFLKNLSQQAPPPAVDPSTDPIQRLTAELSRQSETIEALTDVIKRLQSQPRPATYEQVKALAGQAPKLDAAAVADQLRPALVAAEPARRWYQGEFLGFTSLWSMAGILGFVLLLMFVLGWGGFQQQTQIESWQQQALQARQELEAHQQFVNWLSTQKAYKNALKQYNQQANNGEKKR</sequence>
<feature type="compositionally biased region" description="Polar residues" evidence="2">
    <location>
        <begin position="1"/>
        <end position="13"/>
    </location>
</feature>
<keyword evidence="3" id="KW-1133">Transmembrane helix</keyword>
<feature type="coiled-coil region" evidence="1">
    <location>
        <begin position="26"/>
        <end position="53"/>
    </location>
</feature>
<evidence type="ECO:0000256" key="3">
    <source>
        <dbReference type="SAM" id="Phobius"/>
    </source>
</evidence>
<evidence type="ECO:0000313" key="5">
    <source>
        <dbReference type="Proteomes" id="UP000248790"/>
    </source>
</evidence>
<dbReference type="AlphaFoldDB" id="A0A327WIP1"/>
<organism evidence="4 5">
    <name type="scientific">Larkinella arboricola</name>
    <dbReference type="NCBI Taxonomy" id="643671"/>
    <lineage>
        <taxon>Bacteria</taxon>
        <taxon>Pseudomonadati</taxon>
        <taxon>Bacteroidota</taxon>
        <taxon>Cytophagia</taxon>
        <taxon>Cytophagales</taxon>
        <taxon>Spirosomataceae</taxon>
        <taxon>Larkinella</taxon>
    </lineage>
</organism>
<dbReference type="Proteomes" id="UP000248790">
    <property type="component" value="Unassembled WGS sequence"/>
</dbReference>
<keyword evidence="3" id="KW-0472">Membrane</keyword>
<accession>A0A327WIP1</accession>
<keyword evidence="3" id="KW-0812">Transmembrane</keyword>
<dbReference type="EMBL" id="QLMC01000023">
    <property type="protein sequence ID" value="RAJ89777.1"/>
    <property type="molecule type" value="Genomic_DNA"/>
</dbReference>
<feature type="coiled-coil region" evidence="1">
    <location>
        <begin position="133"/>
        <end position="180"/>
    </location>
</feature>
<name>A0A327WIP1_LARAB</name>
<feature type="transmembrane region" description="Helical" evidence="3">
    <location>
        <begin position="99"/>
        <end position="127"/>
    </location>
</feature>
<evidence type="ECO:0000256" key="2">
    <source>
        <dbReference type="SAM" id="MobiDB-lite"/>
    </source>
</evidence>
<keyword evidence="5" id="KW-1185">Reference proteome</keyword>
<proteinExistence type="predicted"/>
<comment type="caution">
    <text evidence="4">The sequence shown here is derived from an EMBL/GenBank/DDBJ whole genome shotgun (WGS) entry which is preliminary data.</text>
</comment>
<dbReference type="RefSeq" id="WP_111631652.1">
    <property type="nucleotide sequence ID" value="NZ_QLMC01000023.1"/>
</dbReference>
<protein>
    <submittedName>
        <fullName evidence="4">Uncharacterized protein</fullName>
    </submittedName>
</protein>
<feature type="region of interest" description="Disordered" evidence="2">
    <location>
        <begin position="1"/>
        <end position="24"/>
    </location>
</feature>
<reference evidence="4 5" key="1">
    <citation type="submission" date="2018-06" db="EMBL/GenBank/DDBJ databases">
        <title>Genomic Encyclopedia of Archaeal and Bacterial Type Strains, Phase II (KMG-II): from individual species to whole genera.</title>
        <authorList>
            <person name="Goeker M."/>
        </authorList>
    </citation>
    <scope>NUCLEOTIDE SEQUENCE [LARGE SCALE GENOMIC DNA]</scope>
    <source>
        <strain evidence="4 5">DSM 21851</strain>
    </source>
</reference>
<keyword evidence="1" id="KW-0175">Coiled coil</keyword>
<evidence type="ECO:0000256" key="1">
    <source>
        <dbReference type="SAM" id="Coils"/>
    </source>
</evidence>